<keyword evidence="1" id="KW-0251">Elongation factor</keyword>
<protein>
    <submittedName>
        <fullName evidence="1">Elongation factor domain II containing protein</fullName>
    </submittedName>
</protein>
<dbReference type="RefSeq" id="WP_014127168.1">
    <property type="nucleotide sequence ID" value="NC_016070.1"/>
</dbReference>
<dbReference type="Proteomes" id="UP000002654">
    <property type="component" value="Chromosome"/>
</dbReference>
<reference evidence="1 2" key="1">
    <citation type="journal article" date="2011" name="PLoS ONE">
        <title>The complete genome sequence of Thermoproteus tenax: a physiologically versatile member of the Crenarchaeota.</title>
        <authorList>
            <person name="Siebers B."/>
            <person name="Zaparty M."/>
            <person name="Raddatz G."/>
            <person name="Tjaden B."/>
            <person name="Albers S.V."/>
            <person name="Bell S.D."/>
            <person name="Blombach F."/>
            <person name="Kletzin A."/>
            <person name="Kyrpides N."/>
            <person name="Lanz C."/>
            <person name="Plagens A."/>
            <person name="Rampp M."/>
            <person name="Rosinus A."/>
            <person name="von Jan M."/>
            <person name="Makarova K.S."/>
            <person name="Klenk H.P."/>
            <person name="Schuster S.C."/>
            <person name="Hensel R."/>
        </authorList>
    </citation>
    <scope>NUCLEOTIDE SEQUENCE [LARGE SCALE GENOMIC DNA]</scope>
    <source>
        <strain evidence="2">ATCC 35583 / DSM 2078 / JCM 9277 / NBRC 100435 / Kra 1</strain>
    </source>
</reference>
<proteinExistence type="predicted"/>
<dbReference type="GeneID" id="11262158"/>
<sequence length="284" mass="30981">MLRGAISAVLSSDEARAREIAERLGKRARGEEGVYYRKVGELVRSVLVPGNGSFLDLARAVSISSSFYLYMPQFTWAEGELALLVEAAGIQGVVMAEDRRAFSKYFGELAMSKYLSDFRELDVEVPDVGIVYVDRAFNVRGVGLVALGYAMTQIAVHDELVAFPGGKRVEVKSIQVLDEDQDAVGPGARVGLALKGASLEEIREAQALLKPGVKTARELKYVKFKWSEEPRDVHVFIRGVKAMGRAEGDTIKLNGEIPAAPGRALVVNVNARPKKPRVVGYAEL</sequence>
<dbReference type="Gene3D" id="2.40.30.10">
    <property type="entry name" value="Translation factors"/>
    <property type="match status" value="1"/>
</dbReference>
<organism evidence="1 2">
    <name type="scientific">Thermoproteus tenax (strain ATCC 35583 / DSM 2078 / JCM 9277 / NBRC 100435 / Kra 1)</name>
    <dbReference type="NCBI Taxonomy" id="768679"/>
    <lineage>
        <taxon>Archaea</taxon>
        <taxon>Thermoproteota</taxon>
        <taxon>Thermoprotei</taxon>
        <taxon>Thermoproteales</taxon>
        <taxon>Thermoproteaceae</taxon>
        <taxon>Thermoproteus</taxon>
    </lineage>
</organism>
<dbReference type="OrthoDB" id="30874at2157"/>
<name>G4RK18_THETK</name>
<gene>
    <name evidence="1" type="ordered locus">TTX_1279</name>
</gene>
<dbReference type="KEGG" id="ttn:TTX_1279"/>
<dbReference type="EMBL" id="FN869859">
    <property type="protein sequence ID" value="CCC81913.1"/>
    <property type="molecule type" value="Genomic_DNA"/>
</dbReference>
<dbReference type="STRING" id="768679.TTX_1279"/>
<keyword evidence="2" id="KW-1185">Reference proteome</keyword>
<keyword evidence="1" id="KW-0648">Protein biosynthesis</keyword>
<dbReference type="AlphaFoldDB" id="G4RK18"/>
<dbReference type="PATRIC" id="fig|768679.9.peg.1293"/>
<accession>G4RK18</accession>
<evidence type="ECO:0000313" key="1">
    <source>
        <dbReference type="EMBL" id="CCC81913.1"/>
    </source>
</evidence>
<dbReference type="GO" id="GO:0003746">
    <property type="term" value="F:translation elongation factor activity"/>
    <property type="evidence" value="ECO:0007669"/>
    <property type="project" value="UniProtKB-KW"/>
</dbReference>
<dbReference type="HOGENOM" id="CLU_913990_0_0_2"/>
<dbReference type="eggNOG" id="arCOG01564">
    <property type="taxonomic scope" value="Archaea"/>
</dbReference>
<evidence type="ECO:0000313" key="2">
    <source>
        <dbReference type="Proteomes" id="UP000002654"/>
    </source>
</evidence>
<dbReference type="SUPFAM" id="SSF50447">
    <property type="entry name" value="Translation proteins"/>
    <property type="match status" value="1"/>
</dbReference>
<dbReference type="InterPro" id="IPR009000">
    <property type="entry name" value="Transl_B-barrel_sf"/>
</dbReference>
<dbReference type="PaxDb" id="768679-TTX_1279"/>